<keyword evidence="1" id="KW-0805">Transcription regulation</keyword>
<gene>
    <name evidence="5" type="ORF">ACFQHK_06315</name>
</gene>
<keyword evidence="2" id="KW-0238">DNA-binding</keyword>
<reference evidence="5 6" key="1">
    <citation type="journal article" date="2019" name="Int. J. Syst. Evol. Microbiol.">
        <title>The Global Catalogue of Microorganisms (GCM) 10K type strain sequencing project: providing services to taxonomists for standard genome sequencing and annotation.</title>
        <authorList>
            <consortium name="The Broad Institute Genomics Platform"/>
            <consortium name="The Broad Institute Genome Sequencing Center for Infectious Disease"/>
            <person name="Wu L."/>
            <person name="Ma J."/>
        </authorList>
    </citation>
    <scope>NUCLEOTIDE SEQUENCE [LARGE SCALE GENOMIC DNA]</scope>
    <source>
        <strain evidence="5 6">PSRA2</strain>
    </source>
</reference>
<dbReference type="SMART" id="SM00344">
    <property type="entry name" value="HTH_ASNC"/>
    <property type="match status" value="1"/>
</dbReference>
<dbReference type="InterPro" id="IPR036390">
    <property type="entry name" value="WH_DNA-bd_sf"/>
</dbReference>
<sequence>MDTQREVLDLLCENARVETADIARQLGVAEEEVAAAVDALEADGSVRGYQAVVDWEAVGEERVRAFVECNVTLDRETGYDDIAGRLVKFDEVRTLRLVSGDYDFALTVEGESMSAVSRFVSEQVAPVPEVTQTVTHFIMESYKEAGIEFGDGHDDDRLSVTP</sequence>
<dbReference type="AlphaFoldDB" id="A0ABD5U9A3"/>
<organism evidence="5 6">
    <name type="scientific">Halomarina ordinaria</name>
    <dbReference type="NCBI Taxonomy" id="3033939"/>
    <lineage>
        <taxon>Archaea</taxon>
        <taxon>Methanobacteriati</taxon>
        <taxon>Methanobacteriota</taxon>
        <taxon>Stenosarchaea group</taxon>
        <taxon>Halobacteria</taxon>
        <taxon>Halobacteriales</taxon>
        <taxon>Natronomonadaceae</taxon>
        <taxon>Halomarina</taxon>
    </lineage>
</organism>
<name>A0ABD5U9A3_9EURY</name>
<dbReference type="EMBL" id="JBHSXM010000001">
    <property type="protein sequence ID" value="MFC6836120.1"/>
    <property type="molecule type" value="Genomic_DNA"/>
</dbReference>
<dbReference type="Gene3D" id="3.30.70.920">
    <property type="match status" value="1"/>
</dbReference>
<keyword evidence="6" id="KW-1185">Reference proteome</keyword>
<evidence type="ECO:0000313" key="6">
    <source>
        <dbReference type="Proteomes" id="UP001596406"/>
    </source>
</evidence>
<dbReference type="Pfam" id="PF13412">
    <property type="entry name" value="HTH_24"/>
    <property type="match status" value="1"/>
</dbReference>
<evidence type="ECO:0000256" key="3">
    <source>
        <dbReference type="ARBA" id="ARBA00023163"/>
    </source>
</evidence>
<feature type="domain" description="HTH asnC-type" evidence="4">
    <location>
        <begin position="1"/>
        <end position="61"/>
    </location>
</feature>
<dbReference type="InterPro" id="IPR000485">
    <property type="entry name" value="AsnC-type_HTH_dom"/>
</dbReference>
<dbReference type="PANTHER" id="PTHR30154:SF34">
    <property type="entry name" value="TRANSCRIPTIONAL REGULATOR AZLB"/>
    <property type="match status" value="1"/>
</dbReference>
<dbReference type="Proteomes" id="UP001596406">
    <property type="component" value="Unassembled WGS sequence"/>
</dbReference>
<dbReference type="Pfam" id="PF01037">
    <property type="entry name" value="AsnC_trans_reg"/>
    <property type="match status" value="1"/>
</dbReference>
<protein>
    <submittedName>
        <fullName evidence="5">Lrp/AsnC family transcriptional regulator</fullName>
    </submittedName>
</protein>
<dbReference type="GO" id="GO:0003677">
    <property type="term" value="F:DNA binding"/>
    <property type="evidence" value="ECO:0007669"/>
    <property type="project" value="UniProtKB-KW"/>
</dbReference>
<proteinExistence type="predicted"/>
<keyword evidence="3" id="KW-0804">Transcription</keyword>
<evidence type="ECO:0000256" key="2">
    <source>
        <dbReference type="ARBA" id="ARBA00023125"/>
    </source>
</evidence>
<dbReference type="PROSITE" id="PS50956">
    <property type="entry name" value="HTH_ASNC_2"/>
    <property type="match status" value="1"/>
</dbReference>
<dbReference type="InterPro" id="IPR019887">
    <property type="entry name" value="Tscrpt_reg_AsnC/Lrp_C"/>
</dbReference>
<dbReference type="InterPro" id="IPR036388">
    <property type="entry name" value="WH-like_DNA-bd_sf"/>
</dbReference>
<dbReference type="Gene3D" id="1.10.10.10">
    <property type="entry name" value="Winged helix-like DNA-binding domain superfamily/Winged helix DNA-binding domain"/>
    <property type="match status" value="1"/>
</dbReference>
<dbReference type="SUPFAM" id="SSF54909">
    <property type="entry name" value="Dimeric alpha+beta barrel"/>
    <property type="match status" value="1"/>
</dbReference>
<comment type="caution">
    <text evidence="5">The sequence shown here is derived from an EMBL/GenBank/DDBJ whole genome shotgun (WGS) entry which is preliminary data.</text>
</comment>
<dbReference type="InterPro" id="IPR019888">
    <property type="entry name" value="Tscrpt_reg_AsnC-like"/>
</dbReference>
<evidence type="ECO:0000259" key="4">
    <source>
        <dbReference type="PROSITE" id="PS50956"/>
    </source>
</evidence>
<evidence type="ECO:0000313" key="5">
    <source>
        <dbReference type="EMBL" id="MFC6836120.1"/>
    </source>
</evidence>
<accession>A0ABD5U9A3</accession>
<evidence type="ECO:0000256" key="1">
    <source>
        <dbReference type="ARBA" id="ARBA00023015"/>
    </source>
</evidence>
<dbReference type="PANTHER" id="PTHR30154">
    <property type="entry name" value="LEUCINE-RESPONSIVE REGULATORY PROTEIN"/>
    <property type="match status" value="1"/>
</dbReference>
<dbReference type="InterPro" id="IPR011008">
    <property type="entry name" value="Dimeric_a/b-barrel"/>
</dbReference>
<dbReference type="SUPFAM" id="SSF46785">
    <property type="entry name" value="Winged helix' DNA-binding domain"/>
    <property type="match status" value="1"/>
</dbReference>
<dbReference type="RefSeq" id="WP_304447813.1">
    <property type="nucleotide sequence ID" value="NZ_JARRAH010000001.1"/>
</dbReference>